<feature type="compositionally biased region" description="Low complexity" evidence="1">
    <location>
        <begin position="53"/>
        <end position="71"/>
    </location>
</feature>
<dbReference type="AlphaFoldDB" id="A0A194X1N3"/>
<keyword evidence="3" id="KW-1185">Reference proteome</keyword>
<name>A0A194X1N3_MOLSC</name>
<gene>
    <name evidence="2" type="ORF">LY89DRAFT_687354</name>
</gene>
<reference evidence="2 3" key="1">
    <citation type="submission" date="2015-10" db="EMBL/GenBank/DDBJ databases">
        <title>Full genome of DAOMC 229536 Phialocephala scopiformis, a fungal endophyte of spruce producing the potent anti-insectan compound rugulosin.</title>
        <authorList>
            <consortium name="DOE Joint Genome Institute"/>
            <person name="Walker A.K."/>
            <person name="Frasz S.L."/>
            <person name="Seifert K.A."/>
            <person name="Miller J.D."/>
            <person name="Mondo S.J."/>
            <person name="Labutti K."/>
            <person name="Lipzen A."/>
            <person name="Dockter R."/>
            <person name="Kennedy M."/>
            <person name="Grigoriev I.V."/>
            <person name="Spatafora J.W."/>
        </authorList>
    </citation>
    <scope>NUCLEOTIDE SEQUENCE [LARGE SCALE GENOMIC DNA]</scope>
    <source>
        <strain evidence="2 3">CBS 120377</strain>
    </source>
</reference>
<organism evidence="2 3">
    <name type="scientific">Mollisia scopiformis</name>
    <name type="common">Conifer needle endophyte fungus</name>
    <name type="synonym">Phialocephala scopiformis</name>
    <dbReference type="NCBI Taxonomy" id="149040"/>
    <lineage>
        <taxon>Eukaryota</taxon>
        <taxon>Fungi</taxon>
        <taxon>Dikarya</taxon>
        <taxon>Ascomycota</taxon>
        <taxon>Pezizomycotina</taxon>
        <taxon>Leotiomycetes</taxon>
        <taxon>Helotiales</taxon>
        <taxon>Mollisiaceae</taxon>
        <taxon>Mollisia</taxon>
    </lineage>
</organism>
<sequence length="123" mass="12642">MIVVATSTSTTVKTSTSSPFSQTFSVTPFLTISSTSTTFSTLQLSSTQGQHGLASAAPIQSSATSTPSSAADGISDTSNDSTGFFIGIGVAIGGEIHSLELLVSDRHSPHMFILSNTLQQAQQ</sequence>
<protein>
    <submittedName>
        <fullName evidence="2">Uncharacterized protein</fullName>
    </submittedName>
</protein>
<evidence type="ECO:0000256" key="1">
    <source>
        <dbReference type="SAM" id="MobiDB-lite"/>
    </source>
</evidence>
<dbReference type="EMBL" id="KQ947421">
    <property type="protein sequence ID" value="KUJ14106.1"/>
    <property type="molecule type" value="Genomic_DNA"/>
</dbReference>
<accession>A0A194X1N3</accession>
<dbReference type="Proteomes" id="UP000070700">
    <property type="component" value="Unassembled WGS sequence"/>
</dbReference>
<dbReference type="GeneID" id="28825204"/>
<proteinExistence type="predicted"/>
<dbReference type="KEGG" id="psco:LY89DRAFT_687354"/>
<evidence type="ECO:0000313" key="2">
    <source>
        <dbReference type="EMBL" id="KUJ14106.1"/>
    </source>
</evidence>
<feature type="region of interest" description="Disordered" evidence="1">
    <location>
        <begin position="53"/>
        <end position="74"/>
    </location>
</feature>
<evidence type="ECO:0000313" key="3">
    <source>
        <dbReference type="Proteomes" id="UP000070700"/>
    </source>
</evidence>
<dbReference type="InParanoid" id="A0A194X1N3"/>
<dbReference type="RefSeq" id="XP_018068461.1">
    <property type="nucleotide sequence ID" value="XM_018215478.1"/>
</dbReference>